<accession>A0AAV7Z8K9</accession>
<evidence type="ECO:0000256" key="2">
    <source>
        <dbReference type="ARBA" id="ARBA00007806"/>
    </source>
</evidence>
<evidence type="ECO:0000256" key="4">
    <source>
        <dbReference type="ARBA" id="ARBA00022801"/>
    </source>
</evidence>
<name>A0AAV7Z8K9_9EUKA</name>
<reference evidence="13" key="1">
    <citation type="submission" date="2022-08" db="EMBL/GenBank/DDBJ databases">
        <title>Novel sulphate-reducing endosymbionts in the free-living metamonad Anaeramoeba.</title>
        <authorList>
            <person name="Jerlstrom-Hultqvist J."/>
            <person name="Cepicka I."/>
            <person name="Gallot-Lavallee L."/>
            <person name="Salas-Leiva D."/>
            <person name="Curtis B.A."/>
            <person name="Zahonova K."/>
            <person name="Pipaliya S."/>
            <person name="Dacks J."/>
            <person name="Roger A.J."/>
        </authorList>
    </citation>
    <scope>NUCLEOTIDE SEQUENCE</scope>
    <source>
        <strain evidence="13">Busselton2</strain>
    </source>
</reference>
<evidence type="ECO:0000259" key="10">
    <source>
        <dbReference type="Pfam" id="PF01055"/>
    </source>
</evidence>
<evidence type="ECO:0000256" key="1">
    <source>
        <dbReference type="ARBA" id="ARBA00004881"/>
    </source>
</evidence>
<dbReference type="PROSITE" id="PS00129">
    <property type="entry name" value="GLYCOSYL_HYDROL_F31_1"/>
    <property type="match status" value="1"/>
</dbReference>
<dbReference type="InterPro" id="IPR030458">
    <property type="entry name" value="Glyco_hydro_31_AS"/>
</dbReference>
<feature type="chain" id="PRO_5043473877" description="Alpha-glucosidase" evidence="9">
    <location>
        <begin position="25"/>
        <end position="951"/>
    </location>
</feature>
<feature type="domain" description="Glycosyl hydrolase family 31 C-terminal" evidence="12">
    <location>
        <begin position="733"/>
        <end position="823"/>
    </location>
</feature>
<dbReference type="Gene3D" id="3.20.20.80">
    <property type="entry name" value="Glycosidases"/>
    <property type="match status" value="2"/>
</dbReference>
<evidence type="ECO:0000256" key="7">
    <source>
        <dbReference type="RuleBase" id="RU361185"/>
    </source>
</evidence>
<dbReference type="PANTHER" id="PTHR22762:SF54">
    <property type="entry name" value="BCDNA.GH04962"/>
    <property type="match status" value="1"/>
</dbReference>
<evidence type="ECO:0000259" key="12">
    <source>
        <dbReference type="Pfam" id="PF21365"/>
    </source>
</evidence>
<dbReference type="PANTHER" id="PTHR22762">
    <property type="entry name" value="ALPHA-GLUCOSIDASE"/>
    <property type="match status" value="1"/>
</dbReference>
<feature type="domain" description="Glycoside hydrolase family 31 TIM barrel" evidence="10">
    <location>
        <begin position="396"/>
        <end position="725"/>
    </location>
</feature>
<feature type="compositionally biased region" description="Low complexity" evidence="8">
    <location>
        <begin position="209"/>
        <end position="234"/>
    </location>
</feature>
<dbReference type="Gene3D" id="2.60.40.1180">
    <property type="entry name" value="Golgi alpha-mannosidase II"/>
    <property type="match status" value="2"/>
</dbReference>
<keyword evidence="3 9" id="KW-0732">Signal</keyword>
<evidence type="ECO:0000256" key="9">
    <source>
        <dbReference type="SAM" id="SignalP"/>
    </source>
</evidence>
<dbReference type="InterPro" id="IPR048395">
    <property type="entry name" value="Glyco_hydro_31_C"/>
</dbReference>
<dbReference type="GO" id="GO:0005975">
    <property type="term" value="P:carbohydrate metabolic process"/>
    <property type="evidence" value="ECO:0007669"/>
    <property type="project" value="InterPro"/>
</dbReference>
<keyword evidence="5" id="KW-0325">Glycoprotein</keyword>
<feature type="signal peptide" evidence="9">
    <location>
        <begin position="1"/>
        <end position="24"/>
    </location>
</feature>
<dbReference type="EMBL" id="JANTQA010000033">
    <property type="protein sequence ID" value="KAJ3438179.1"/>
    <property type="molecule type" value="Genomic_DNA"/>
</dbReference>
<keyword evidence="4 7" id="KW-0378">Hydrolase</keyword>
<dbReference type="InterPro" id="IPR013780">
    <property type="entry name" value="Glyco_hydro_b"/>
</dbReference>
<protein>
    <recommendedName>
        <fullName evidence="15">Alpha-glucosidase</fullName>
    </recommendedName>
</protein>
<sequence>MTRMAVLKIVVLLFIVLNFSKITTSPTNDPCSQSSFCGRIRNHFKKEKTNYKVLATSIELSPLGSNKLNQFSATIVSQSTPDLCFKMVLLEDFVVRLKINECYPSKKRFNLDFNFEKQNWDYKELQFESLQIYQERKQKTKDSFYDPKMFKEGIWIVITPKYENPNDLQIFLRCEPTFQLLIVENSQTLISINKNNFLHFEQGSPITKNYNNNNNNNDNDNDNDNNNNYNENTNESQQFTNCYTIGIDVQFENSNNVYGLPEHPTKLKLIDTINNSPYQLFNFDGFPNKENSHKGSYGSIPLVLSKNEDRTGLIGSLWNNPSETFIDIETIQTPPIISGLQTKTKLQDGLFTEKSVTSKKVHWFSETGIIDLFLFISHPKKKYHFFNLYSTITGYPHLPQYFSLGFHQSRWQFESQYEIIQLNNLFNQHKIPLDSIWLDIYHTNEKQYFTWDKYSFPNPIKMLQYFKNNGRKIVTIVDPHLKIDQNWPVYQQAKEFDLLIKNNKFEDYEEICWPGMSVWPDFLNPATQKWWGNLFSMSQYESFDNLFIWNDMNEPAVFGNNGIFPKDNLHYGGIEHGNIHNMYGHLMVKSTYQGLVDRNMDQGKLERPFILTRSFWVGTQKYAASWTGDNTASWEHLQLAESMALSLGLSGMVFVGEDVGGFFNNADAELFTRWFQTSSFHPFFRSHSNINSLRIYPWSFGEPYTSIIRNSIITRYTLLPLYYTLFYKAHTTGKPIMRPLWLHFPKDLNLYRDQIENNQYLIGSELLIAPVNEKGKTTQRVYLPKGYWYEFDTMKQIKSQGQFYQIQNSIDKIPIYYVGGKIIPRKLTFKPNSGFMKRDPFTLFVTLNKHKTAKGKIYYDNGHSLNTQKSKKCILQGLFFENNKLFTKTYNSGYYKTKISQIIIMGVNNVSTVYLNNPNLNLNFEYNQSKAILTINNPEIYIGDNWEINIF</sequence>
<evidence type="ECO:0000313" key="13">
    <source>
        <dbReference type="EMBL" id="KAJ3438179.1"/>
    </source>
</evidence>
<dbReference type="InterPro" id="IPR025887">
    <property type="entry name" value="Glyco_hydro_31_N_dom"/>
</dbReference>
<dbReference type="Proteomes" id="UP001146793">
    <property type="component" value="Unassembled WGS sequence"/>
</dbReference>
<comment type="caution">
    <text evidence="13">The sequence shown here is derived from an EMBL/GenBank/DDBJ whole genome shotgun (WGS) entry which is preliminary data.</text>
</comment>
<comment type="similarity">
    <text evidence="2 7">Belongs to the glycosyl hydrolase 31 family.</text>
</comment>
<evidence type="ECO:0000259" key="11">
    <source>
        <dbReference type="Pfam" id="PF13802"/>
    </source>
</evidence>
<dbReference type="GO" id="GO:0090599">
    <property type="term" value="F:alpha-glucosidase activity"/>
    <property type="evidence" value="ECO:0007669"/>
    <property type="project" value="TreeGrafter"/>
</dbReference>
<organism evidence="13 14">
    <name type="scientific">Anaeramoeba flamelloides</name>
    <dbReference type="NCBI Taxonomy" id="1746091"/>
    <lineage>
        <taxon>Eukaryota</taxon>
        <taxon>Metamonada</taxon>
        <taxon>Anaeramoebidae</taxon>
        <taxon>Anaeramoeba</taxon>
    </lineage>
</organism>
<dbReference type="Pfam" id="PF13802">
    <property type="entry name" value="Gal_mutarotas_2"/>
    <property type="match status" value="1"/>
</dbReference>
<dbReference type="SUPFAM" id="SSF51445">
    <property type="entry name" value="(Trans)glycosidases"/>
    <property type="match status" value="1"/>
</dbReference>
<dbReference type="Gene3D" id="2.60.40.1760">
    <property type="entry name" value="glycosyl hydrolase (family 31)"/>
    <property type="match status" value="1"/>
</dbReference>
<dbReference type="CDD" id="cd06603">
    <property type="entry name" value="GH31_GANC_GANAB_alpha"/>
    <property type="match status" value="1"/>
</dbReference>
<keyword evidence="6 7" id="KW-0326">Glycosidase</keyword>
<evidence type="ECO:0008006" key="15">
    <source>
        <dbReference type="Google" id="ProtNLM"/>
    </source>
</evidence>
<comment type="pathway">
    <text evidence="1">Glycan metabolism.</text>
</comment>
<dbReference type="InterPro" id="IPR017853">
    <property type="entry name" value="GH"/>
</dbReference>
<dbReference type="InterPro" id="IPR000322">
    <property type="entry name" value="Glyco_hydro_31_TIM"/>
</dbReference>
<dbReference type="GO" id="GO:0006491">
    <property type="term" value="P:N-glycan processing"/>
    <property type="evidence" value="ECO:0007669"/>
    <property type="project" value="TreeGrafter"/>
</dbReference>
<evidence type="ECO:0000256" key="5">
    <source>
        <dbReference type="ARBA" id="ARBA00023180"/>
    </source>
</evidence>
<dbReference type="SUPFAM" id="SSF51011">
    <property type="entry name" value="Glycosyl hydrolase domain"/>
    <property type="match status" value="1"/>
</dbReference>
<dbReference type="Pfam" id="PF21365">
    <property type="entry name" value="Glyco_hydro_31_3rd"/>
    <property type="match status" value="1"/>
</dbReference>
<dbReference type="CDD" id="cd14752">
    <property type="entry name" value="GH31_N"/>
    <property type="match status" value="1"/>
</dbReference>
<proteinExistence type="inferred from homology"/>
<feature type="region of interest" description="Disordered" evidence="8">
    <location>
        <begin position="206"/>
        <end position="234"/>
    </location>
</feature>
<evidence type="ECO:0000313" key="14">
    <source>
        <dbReference type="Proteomes" id="UP001146793"/>
    </source>
</evidence>
<evidence type="ECO:0000256" key="8">
    <source>
        <dbReference type="SAM" id="MobiDB-lite"/>
    </source>
</evidence>
<feature type="domain" description="Glycoside hydrolase family 31 N-terminal" evidence="11">
    <location>
        <begin position="146"/>
        <end position="327"/>
    </location>
</feature>
<dbReference type="AlphaFoldDB" id="A0AAV7Z8K9"/>
<dbReference type="Pfam" id="PF01055">
    <property type="entry name" value="Glyco_hydro_31_2nd"/>
    <property type="match status" value="1"/>
</dbReference>
<evidence type="ECO:0000256" key="6">
    <source>
        <dbReference type="ARBA" id="ARBA00023295"/>
    </source>
</evidence>
<gene>
    <name evidence="13" type="ORF">M0812_17359</name>
</gene>
<evidence type="ECO:0000256" key="3">
    <source>
        <dbReference type="ARBA" id="ARBA00022729"/>
    </source>
</evidence>